<sequence length="105" mass="12302">MRETLPLTFFLVYSPPLLCAVGEHMAETQQVHESSSKDESPEPQRSRSRRFKASNMSFVEMVEMLDILKRAEYDRKNGPYRNPNLRKAKIMTKVVKRLQKNFGVR</sequence>
<gene>
    <name evidence="3" type="ORF">AB205_0106780</name>
</gene>
<feature type="signal peptide" evidence="2">
    <location>
        <begin position="1"/>
        <end position="19"/>
    </location>
</feature>
<feature type="compositionally biased region" description="Basic and acidic residues" evidence="1">
    <location>
        <begin position="34"/>
        <end position="45"/>
    </location>
</feature>
<name>A0A2G9QNC4_AQUCT</name>
<keyword evidence="4" id="KW-1185">Reference proteome</keyword>
<evidence type="ECO:0000256" key="2">
    <source>
        <dbReference type="SAM" id="SignalP"/>
    </source>
</evidence>
<accession>A0A2G9QNC4</accession>
<proteinExistence type="predicted"/>
<feature type="region of interest" description="Disordered" evidence="1">
    <location>
        <begin position="26"/>
        <end position="52"/>
    </location>
</feature>
<dbReference type="Proteomes" id="UP000228934">
    <property type="component" value="Unassembled WGS sequence"/>
</dbReference>
<reference evidence="4" key="1">
    <citation type="journal article" date="2017" name="Nat. Commun.">
        <title>The North American bullfrog draft genome provides insight into hormonal regulation of long noncoding RNA.</title>
        <authorList>
            <person name="Hammond S.A."/>
            <person name="Warren R.L."/>
            <person name="Vandervalk B.P."/>
            <person name="Kucuk E."/>
            <person name="Khan H."/>
            <person name="Gibb E.A."/>
            <person name="Pandoh P."/>
            <person name="Kirk H."/>
            <person name="Zhao Y."/>
            <person name="Jones M."/>
            <person name="Mungall A.J."/>
            <person name="Coope R."/>
            <person name="Pleasance S."/>
            <person name="Moore R.A."/>
            <person name="Holt R.A."/>
            <person name="Round J.M."/>
            <person name="Ohora S."/>
            <person name="Walle B.V."/>
            <person name="Veldhoen N."/>
            <person name="Helbing C.C."/>
            <person name="Birol I."/>
        </authorList>
    </citation>
    <scope>NUCLEOTIDE SEQUENCE [LARGE SCALE GENOMIC DNA]</scope>
</reference>
<organism evidence="3 4">
    <name type="scientific">Aquarana catesbeiana</name>
    <name type="common">American bullfrog</name>
    <name type="synonym">Rana catesbeiana</name>
    <dbReference type="NCBI Taxonomy" id="8400"/>
    <lineage>
        <taxon>Eukaryota</taxon>
        <taxon>Metazoa</taxon>
        <taxon>Chordata</taxon>
        <taxon>Craniata</taxon>
        <taxon>Vertebrata</taxon>
        <taxon>Euteleostomi</taxon>
        <taxon>Amphibia</taxon>
        <taxon>Batrachia</taxon>
        <taxon>Anura</taxon>
        <taxon>Neobatrachia</taxon>
        <taxon>Ranoidea</taxon>
        <taxon>Ranidae</taxon>
        <taxon>Aquarana</taxon>
    </lineage>
</organism>
<protein>
    <submittedName>
        <fullName evidence="3">Uncharacterized protein</fullName>
    </submittedName>
</protein>
<dbReference type="EMBL" id="KV957660">
    <property type="protein sequence ID" value="PIO16583.1"/>
    <property type="molecule type" value="Genomic_DNA"/>
</dbReference>
<evidence type="ECO:0000313" key="3">
    <source>
        <dbReference type="EMBL" id="PIO16583.1"/>
    </source>
</evidence>
<evidence type="ECO:0000256" key="1">
    <source>
        <dbReference type="SAM" id="MobiDB-lite"/>
    </source>
</evidence>
<evidence type="ECO:0000313" key="4">
    <source>
        <dbReference type="Proteomes" id="UP000228934"/>
    </source>
</evidence>
<keyword evidence="2" id="KW-0732">Signal</keyword>
<feature type="chain" id="PRO_5013870108" evidence="2">
    <location>
        <begin position="20"/>
        <end position="105"/>
    </location>
</feature>
<dbReference type="AlphaFoldDB" id="A0A2G9QNC4"/>